<feature type="compositionally biased region" description="Low complexity" evidence="1">
    <location>
        <begin position="192"/>
        <end position="209"/>
    </location>
</feature>
<feature type="compositionally biased region" description="Low complexity" evidence="1">
    <location>
        <begin position="41"/>
        <end position="50"/>
    </location>
</feature>
<organism evidence="2 3">
    <name type="scientific">Actinomortierella ambigua</name>
    <dbReference type="NCBI Taxonomy" id="1343610"/>
    <lineage>
        <taxon>Eukaryota</taxon>
        <taxon>Fungi</taxon>
        <taxon>Fungi incertae sedis</taxon>
        <taxon>Mucoromycota</taxon>
        <taxon>Mortierellomycotina</taxon>
        <taxon>Mortierellomycetes</taxon>
        <taxon>Mortierellales</taxon>
        <taxon>Mortierellaceae</taxon>
        <taxon>Actinomortierella</taxon>
    </lineage>
</organism>
<feature type="compositionally biased region" description="Basic and acidic residues" evidence="1">
    <location>
        <begin position="217"/>
        <end position="227"/>
    </location>
</feature>
<dbReference type="EMBL" id="JAAAJB010000459">
    <property type="protein sequence ID" value="KAG0255461.1"/>
    <property type="molecule type" value="Genomic_DNA"/>
</dbReference>
<accession>A0A9P6PY23</accession>
<gene>
    <name evidence="2" type="ORF">DFQ27_006230</name>
</gene>
<name>A0A9P6PY23_9FUNG</name>
<feature type="region of interest" description="Disordered" evidence="1">
    <location>
        <begin position="338"/>
        <end position="397"/>
    </location>
</feature>
<keyword evidence="3" id="KW-1185">Reference proteome</keyword>
<dbReference type="AlphaFoldDB" id="A0A9P6PY23"/>
<proteinExistence type="predicted"/>
<feature type="compositionally biased region" description="Basic and acidic residues" evidence="1">
    <location>
        <begin position="251"/>
        <end position="262"/>
    </location>
</feature>
<feature type="compositionally biased region" description="Low complexity" evidence="1">
    <location>
        <begin position="96"/>
        <end position="112"/>
    </location>
</feature>
<reference evidence="2" key="1">
    <citation type="journal article" date="2020" name="Fungal Divers.">
        <title>Resolving the Mortierellaceae phylogeny through synthesis of multi-gene phylogenetics and phylogenomics.</title>
        <authorList>
            <person name="Vandepol N."/>
            <person name="Liber J."/>
            <person name="Desiro A."/>
            <person name="Na H."/>
            <person name="Kennedy M."/>
            <person name="Barry K."/>
            <person name="Grigoriev I.V."/>
            <person name="Miller A.N."/>
            <person name="O'Donnell K."/>
            <person name="Stajich J.E."/>
            <person name="Bonito G."/>
        </authorList>
    </citation>
    <scope>NUCLEOTIDE SEQUENCE</scope>
    <source>
        <strain evidence="2">BC1065</strain>
    </source>
</reference>
<protein>
    <submittedName>
        <fullName evidence="2">Uncharacterized protein</fullName>
    </submittedName>
</protein>
<feature type="region of interest" description="Disordered" evidence="1">
    <location>
        <begin position="151"/>
        <end position="267"/>
    </location>
</feature>
<feature type="region of interest" description="Disordered" evidence="1">
    <location>
        <begin position="119"/>
        <end position="138"/>
    </location>
</feature>
<sequence length="431" mass="46911">MYHTRSSSIVDKENKEAASSRVLTRQQSSSNLLLPRTPSKQHTQGQQHQQPLKAGIPGTPHLAKTAAIAPSTPTGHSILRAKTNQQLPATPNAHGTKSNSNNTTTTKKSTLARTFSAATATTAAEENTDDYQQQQSLQSPDIAAIAAADARRKSITRRGSNIRERLIVHRDGPSADTPDATAANMAATPLQATSSSAVSTSSSPSSGRASLRKKSLIRRETVAEQARENATTTLAMERSQESLDKVVVGEGRTESKRRALSKEDDDVEVEYCPPRQQEQPYECEVQIDKKVFDLHPPALAYYISTVEDFDLPTPSFEPAETRRRPGLAAMGEPTIDAASTDTNHKEEPDNDDNPSNNVKEKDIVDSARRDEESELEATLHPAGSPTTNFGITDLHDNSRTLPPFDGFQFDVDDSGDDLNVMTETINASLDW</sequence>
<evidence type="ECO:0000313" key="2">
    <source>
        <dbReference type="EMBL" id="KAG0255461.1"/>
    </source>
</evidence>
<evidence type="ECO:0000256" key="1">
    <source>
        <dbReference type="SAM" id="MobiDB-lite"/>
    </source>
</evidence>
<dbReference type="OrthoDB" id="2441497at2759"/>
<feature type="compositionally biased region" description="Basic and acidic residues" evidence="1">
    <location>
        <begin position="358"/>
        <end position="371"/>
    </location>
</feature>
<feature type="region of interest" description="Disordered" evidence="1">
    <location>
        <begin position="1"/>
        <end position="76"/>
    </location>
</feature>
<feature type="region of interest" description="Disordered" evidence="1">
    <location>
        <begin position="88"/>
        <end position="112"/>
    </location>
</feature>
<dbReference type="Proteomes" id="UP000807716">
    <property type="component" value="Unassembled WGS sequence"/>
</dbReference>
<comment type="caution">
    <text evidence="2">The sequence shown here is derived from an EMBL/GenBank/DDBJ whole genome shotgun (WGS) entry which is preliminary data.</text>
</comment>
<evidence type="ECO:0000313" key="3">
    <source>
        <dbReference type="Proteomes" id="UP000807716"/>
    </source>
</evidence>
<feature type="compositionally biased region" description="Basic and acidic residues" evidence="1">
    <location>
        <begin position="161"/>
        <end position="173"/>
    </location>
</feature>
<feature type="compositionally biased region" description="Polar residues" evidence="1">
    <location>
        <begin position="21"/>
        <end position="32"/>
    </location>
</feature>